<evidence type="ECO:0000313" key="3">
    <source>
        <dbReference type="EMBL" id="KAG0023939.1"/>
    </source>
</evidence>
<feature type="compositionally biased region" description="Polar residues" evidence="1">
    <location>
        <begin position="616"/>
        <end position="633"/>
    </location>
</feature>
<dbReference type="InterPro" id="IPR036871">
    <property type="entry name" value="PX_dom_sf"/>
</dbReference>
<feature type="compositionally biased region" description="Polar residues" evidence="1">
    <location>
        <begin position="352"/>
        <end position="375"/>
    </location>
</feature>
<protein>
    <recommendedName>
        <fullName evidence="2">PX domain-containing protein</fullName>
    </recommendedName>
</protein>
<feature type="region of interest" description="Disordered" evidence="1">
    <location>
        <begin position="871"/>
        <end position="927"/>
    </location>
</feature>
<evidence type="ECO:0000256" key="1">
    <source>
        <dbReference type="SAM" id="MobiDB-lite"/>
    </source>
</evidence>
<dbReference type="PANTHER" id="PTHR10555:SF170">
    <property type="entry name" value="FI18122P1"/>
    <property type="match status" value="1"/>
</dbReference>
<feature type="compositionally biased region" description="Low complexity" evidence="1">
    <location>
        <begin position="293"/>
        <end position="303"/>
    </location>
</feature>
<feature type="region of interest" description="Disordered" evidence="1">
    <location>
        <begin position="240"/>
        <end position="477"/>
    </location>
</feature>
<feature type="region of interest" description="Disordered" evidence="1">
    <location>
        <begin position="543"/>
        <end position="596"/>
    </location>
</feature>
<name>A0A9P6N3K5_9FUNG</name>
<evidence type="ECO:0000259" key="2">
    <source>
        <dbReference type="PROSITE" id="PS50195"/>
    </source>
</evidence>
<feature type="region of interest" description="Disordered" evidence="1">
    <location>
        <begin position="129"/>
        <end position="227"/>
    </location>
</feature>
<dbReference type="PROSITE" id="PS50195">
    <property type="entry name" value="PX"/>
    <property type="match status" value="1"/>
</dbReference>
<gene>
    <name evidence="3" type="ORF">BGZ80_007125</name>
</gene>
<sequence>MGPDLRTSARDLLTLAQKVSTVLQRHSDKLLGDIEGAQGSLAPEEEALFSEQSQQALDVRRQVWETSKSLKGALEHIEDIEDEDEPRILREKMDTLQVHIREGLKIASDIETMTSHVRKPKGPEAIKITSATATRPKSESLPADTRATSGNSIGSWNRHPVGLFSTSPAKSPFATPAHSPAPRFTSTPKASIDSSLGHVGPSGILTDSGNSSNVLAPKASMAQTSKSTLVAVSDDPLSMGVLASVSDKPPPKDSHKERRRVATSSPGPSTAKTSPLITPSSPPAKLATVSRPTVNTSSTTQTTDGKECVAPKAQEPHTNPPQRRRVPRGLFSSASTSGSEPVRGPTLGNDFVDSNSINHTMSRGFSEGSTPQRDNGGSYVAPTPLNGSGLGIQGLDSILSSGGGSSSQSLSSQPQSPQSPITSAFSSPCISELKSPVSPSPLQRSQPKPSPIQISSSNSTPRSTSRNGKPRDDEEEISQLVRDLERAMNPTPTDPVPQVYFLQGEGMLERIPTQVSMDDGLLNDEGDSGQQSEDSDIAQVVQGEGSGLSRAGSGSLRRQRSGGKRRFRITRSRSRNRSRSRQENRNKPTLIPIEIGCPGTLASSEWPFEILSKVATSTGPRGRPRTSSVSGTLFPSRPQRDQATAYSARAQQWEPRAGPRLPFAESVSIGNPTRVGKGIGSFTVYSIALTLCATAKDTQTTPKTNRVETNNSISGGEDTQGRAHIESNRFAGQEPGCGQVEGTSSEHDHPPLSKAPSKAALMLTRSLSSSDLNFSAERLWMSMHFPEDLSHGSSAFASTPVIEPTLPSSAALIEPDVPPTLEPGQTIHVLKRYTDFVTLRAQLVEMLKSQSRNNGIGRGRKLFSRSLSGNNAAVAPSAPLSSATMVQTPPGHRSRVSGGDQDVGGYDDDDDDDDDDENRWTHSRTASGGTIVNSSSVSLINILRGMPKLPPKKVVGKFRPAFVEKRRRELEYFLEWVVAHPIIGDCPVVVQWFLEDQF</sequence>
<feature type="compositionally biased region" description="Low complexity" evidence="1">
    <location>
        <begin position="393"/>
        <end position="421"/>
    </location>
</feature>
<feature type="compositionally biased region" description="Polar residues" evidence="1">
    <location>
        <begin position="205"/>
        <end position="214"/>
    </location>
</feature>
<organism evidence="3 4">
    <name type="scientific">Entomortierella chlamydospora</name>
    <dbReference type="NCBI Taxonomy" id="101097"/>
    <lineage>
        <taxon>Eukaryota</taxon>
        <taxon>Fungi</taxon>
        <taxon>Fungi incertae sedis</taxon>
        <taxon>Mucoromycota</taxon>
        <taxon>Mortierellomycotina</taxon>
        <taxon>Mortierellomycetes</taxon>
        <taxon>Mortierellales</taxon>
        <taxon>Mortierellaceae</taxon>
        <taxon>Entomortierella</taxon>
    </lineage>
</organism>
<dbReference type="OrthoDB" id="10254720at2759"/>
<feature type="compositionally biased region" description="Polar residues" evidence="1">
    <location>
        <begin position="184"/>
        <end position="194"/>
    </location>
</feature>
<feature type="domain" description="PX" evidence="2">
    <location>
        <begin position="791"/>
        <end position="998"/>
    </location>
</feature>
<dbReference type="GO" id="GO:0035091">
    <property type="term" value="F:phosphatidylinositol binding"/>
    <property type="evidence" value="ECO:0007669"/>
    <property type="project" value="InterPro"/>
</dbReference>
<feature type="compositionally biased region" description="Polar residues" evidence="1">
    <location>
        <begin position="701"/>
        <end position="714"/>
    </location>
</feature>
<dbReference type="PANTHER" id="PTHR10555">
    <property type="entry name" value="SORTING NEXIN"/>
    <property type="match status" value="1"/>
</dbReference>
<dbReference type="SUPFAM" id="SSF64268">
    <property type="entry name" value="PX domain"/>
    <property type="match status" value="1"/>
</dbReference>
<dbReference type="AlphaFoldDB" id="A0A9P6N3K5"/>
<feature type="compositionally biased region" description="Polar residues" evidence="1">
    <location>
        <begin position="146"/>
        <end position="155"/>
    </location>
</feature>
<dbReference type="Gene3D" id="3.30.1520.10">
    <property type="entry name" value="Phox-like domain"/>
    <property type="match status" value="1"/>
</dbReference>
<evidence type="ECO:0000313" key="4">
    <source>
        <dbReference type="Proteomes" id="UP000703661"/>
    </source>
</evidence>
<keyword evidence="4" id="KW-1185">Reference proteome</keyword>
<dbReference type="GO" id="GO:0005768">
    <property type="term" value="C:endosome"/>
    <property type="evidence" value="ECO:0007669"/>
    <property type="project" value="TreeGrafter"/>
</dbReference>
<reference evidence="3" key="1">
    <citation type="journal article" date="2020" name="Fungal Divers.">
        <title>Resolving the Mortierellaceae phylogeny through synthesis of multi-gene phylogenetics and phylogenomics.</title>
        <authorList>
            <person name="Vandepol N."/>
            <person name="Liber J."/>
            <person name="Desiro A."/>
            <person name="Na H."/>
            <person name="Kennedy M."/>
            <person name="Barry K."/>
            <person name="Grigoriev I.V."/>
            <person name="Miller A.N."/>
            <person name="O'Donnell K."/>
            <person name="Stajich J.E."/>
            <person name="Bonito G."/>
        </authorList>
    </citation>
    <scope>NUCLEOTIDE SEQUENCE</scope>
    <source>
        <strain evidence="3">NRRL 2769</strain>
    </source>
</reference>
<feature type="compositionally biased region" description="Low complexity" evidence="1">
    <location>
        <begin position="445"/>
        <end position="467"/>
    </location>
</feature>
<feature type="compositionally biased region" description="Polar residues" evidence="1">
    <location>
        <begin position="262"/>
        <end position="279"/>
    </location>
</feature>
<dbReference type="InterPro" id="IPR001683">
    <property type="entry name" value="PX_dom"/>
</dbReference>
<dbReference type="Pfam" id="PF00787">
    <property type="entry name" value="PX"/>
    <property type="match status" value="1"/>
</dbReference>
<feature type="region of interest" description="Disordered" evidence="1">
    <location>
        <begin position="616"/>
        <end position="639"/>
    </location>
</feature>
<feature type="compositionally biased region" description="Low complexity" evidence="1">
    <location>
        <begin position="872"/>
        <end position="883"/>
    </location>
</feature>
<dbReference type="EMBL" id="JAAAID010000036">
    <property type="protein sequence ID" value="KAG0023939.1"/>
    <property type="molecule type" value="Genomic_DNA"/>
</dbReference>
<feature type="region of interest" description="Disordered" evidence="1">
    <location>
        <begin position="701"/>
        <end position="751"/>
    </location>
</feature>
<feature type="compositionally biased region" description="Basic residues" evidence="1">
    <location>
        <begin position="557"/>
        <end position="579"/>
    </location>
</feature>
<feature type="compositionally biased region" description="Acidic residues" evidence="1">
    <location>
        <begin position="905"/>
        <end position="917"/>
    </location>
</feature>
<feature type="compositionally biased region" description="Low complexity" evidence="1">
    <location>
        <begin position="547"/>
        <end position="556"/>
    </location>
</feature>
<comment type="caution">
    <text evidence="3">The sequence shown here is derived from an EMBL/GenBank/DDBJ whole genome shotgun (WGS) entry which is preliminary data.</text>
</comment>
<proteinExistence type="predicted"/>
<accession>A0A9P6N3K5</accession>
<dbReference type="SMART" id="SM00312">
    <property type="entry name" value="PX"/>
    <property type="match status" value="1"/>
</dbReference>
<dbReference type="Proteomes" id="UP000703661">
    <property type="component" value="Unassembled WGS sequence"/>
</dbReference>